<organism evidence="13 14">
    <name type="scientific">[Clostridium] asparagiforme DSM 15981</name>
    <dbReference type="NCBI Taxonomy" id="518636"/>
    <lineage>
        <taxon>Bacteria</taxon>
        <taxon>Bacillati</taxon>
        <taxon>Bacillota</taxon>
        <taxon>Clostridia</taxon>
        <taxon>Lachnospirales</taxon>
        <taxon>Lachnospiraceae</taxon>
        <taxon>Enterocloster</taxon>
    </lineage>
</organism>
<keyword evidence="7 11" id="KW-0326">Glycosidase</keyword>
<feature type="binding site" evidence="9">
    <location>
        <position position="173"/>
    </location>
    <ligand>
        <name>Mn(2+)</name>
        <dbReference type="ChEBI" id="CHEBI:29035"/>
    </ligand>
</feature>
<dbReference type="Pfam" id="PF11975">
    <property type="entry name" value="Glyco_hydro_4C"/>
    <property type="match status" value="1"/>
</dbReference>
<comment type="similarity">
    <text evidence="1 11">Belongs to the glycosyl hydrolase 4 family.</text>
</comment>
<dbReference type="InterPro" id="IPR001088">
    <property type="entry name" value="Glyco_hydro_4"/>
</dbReference>
<evidence type="ECO:0000256" key="3">
    <source>
        <dbReference type="ARBA" id="ARBA00022723"/>
    </source>
</evidence>
<sequence>MNMSEKQGLKIAIIGSGSTYTPELIDGFIRLRETLPVRQFMFMDIDDRKRTIVGELCIRMLQEEKMDSEAILTADLDEAVRDADYVITQIRVGKLPARILDETIPPKYGLLGQETTGIGGFMKAQRTIPVMCHIADRVKELAPEAFIINFTNPSGIITEAVMKHGFKRIIGLCNVPINMTSSVREQIPNGELTMDYVGLNHLSWIYHIEQDGRDITKEAIRQGVKSERMNNIPPSDLDREITAVAGAVYSPYLEYYYDREHKKKHNLDSGKCRGEECMEIEEQLLALYSEKTLCRKPELLNKRGGHRYSEVAVNLVHDLYNNTGNVNIVNVRNGATLDFLEPDDVVEVACAIDRDGAHPLPLRKIDNTHIKTMMETVKEYERQTVNAGLAGDRTAALRAMVVHPLMGDYTTSQKCLDEMLNANRAYLPQYKF</sequence>
<evidence type="ECO:0000256" key="8">
    <source>
        <dbReference type="PIRSR" id="PIRSR601088-2"/>
    </source>
</evidence>
<dbReference type="Gene3D" id="3.40.50.720">
    <property type="entry name" value="NAD(P)-binding Rossmann-like Domain"/>
    <property type="match status" value="1"/>
</dbReference>
<dbReference type="CDD" id="cd05296">
    <property type="entry name" value="GH4_P_beta_glucosidase"/>
    <property type="match status" value="1"/>
</dbReference>
<dbReference type="Proteomes" id="UP000004756">
    <property type="component" value="Unassembled WGS sequence"/>
</dbReference>
<evidence type="ECO:0000313" key="14">
    <source>
        <dbReference type="Proteomes" id="UP000004756"/>
    </source>
</evidence>
<evidence type="ECO:0000256" key="4">
    <source>
        <dbReference type="ARBA" id="ARBA00022801"/>
    </source>
</evidence>
<evidence type="ECO:0000256" key="7">
    <source>
        <dbReference type="ARBA" id="ARBA00023295"/>
    </source>
</evidence>
<feature type="binding site" evidence="8">
    <location>
        <position position="98"/>
    </location>
    <ligand>
        <name>substrate</name>
    </ligand>
</feature>
<dbReference type="GO" id="GO:0016616">
    <property type="term" value="F:oxidoreductase activity, acting on the CH-OH group of donors, NAD or NADP as acceptor"/>
    <property type="evidence" value="ECO:0007669"/>
    <property type="project" value="InterPro"/>
</dbReference>
<dbReference type="AlphaFoldDB" id="C0CSV2"/>
<dbReference type="SUPFAM" id="SSF51735">
    <property type="entry name" value="NAD(P)-binding Rossmann-fold domains"/>
    <property type="match status" value="1"/>
</dbReference>
<dbReference type="InterPro" id="IPR036291">
    <property type="entry name" value="NAD(P)-bd_dom_sf"/>
</dbReference>
<dbReference type="InterPro" id="IPR019802">
    <property type="entry name" value="GlycHydrolase_4_CS"/>
</dbReference>
<feature type="domain" description="Glycosyl hydrolase family 4 C-terminal" evidence="12">
    <location>
        <begin position="196"/>
        <end position="405"/>
    </location>
</feature>
<keyword evidence="9" id="KW-0170">Cobalt</keyword>
<dbReference type="InterPro" id="IPR022616">
    <property type="entry name" value="Glyco_hydro_4_C"/>
</dbReference>
<dbReference type="HOGENOM" id="CLU_045951_0_1_9"/>
<dbReference type="PANTHER" id="PTHR32092:SF5">
    <property type="entry name" value="6-PHOSPHO-BETA-GLUCOSIDASE"/>
    <property type="match status" value="1"/>
</dbReference>
<comment type="caution">
    <text evidence="13">The sequence shown here is derived from an EMBL/GenBank/DDBJ whole genome shotgun (WGS) entry which is preliminary data.</text>
</comment>
<dbReference type="GO" id="GO:0046872">
    <property type="term" value="F:metal ion binding"/>
    <property type="evidence" value="ECO:0007669"/>
    <property type="project" value="UniProtKB-KW"/>
</dbReference>
<protein>
    <submittedName>
        <fullName evidence="13">Family 4 glycosyl hydrolase</fullName>
    </submittedName>
</protein>
<evidence type="ECO:0000256" key="1">
    <source>
        <dbReference type="ARBA" id="ARBA00010141"/>
    </source>
</evidence>
<evidence type="ECO:0000256" key="9">
    <source>
        <dbReference type="PIRSR" id="PIRSR601088-3"/>
    </source>
</evidence>
<reference evidence="13 14" key="1">
    <citation type="submission" date="2009-02" db="EMBL/GenBank/DDBJ databases">
        <title>Draft genome sequence of Clostridium asparagiforme (DSM 15981).</title>
        <authorList>
            <person name="Sudarsanam P."/>
            <person name="Ley R."/>
            <person name="Guruge J."/>
            <person name="Turnbaugh P.J."/>
            <person name="Mahowald M."/>
            <person name="Liep D."/>
            <person name="Gordon J."/>
        </authorList>
    </citation>
    <scope>NUCLEOTIDE SEQUENCE [LARGE SCALE GENOMIC DNA]</scope>
    <source>
        <strain evidence="13 14">DSM 15981</strain>
    </source>
</reference>
<feature type="site" description="Increases basicity of active site Tyr" evidence="10">
    <location>
        <position position="114"/>
    </location>
</feature>
<dbReference type="SUPFAM" id="SSF56327">
    <property type="entry name" value="LDH C-terminal domain-like"/>
    <property type="match status" value="1"/>
</dbReference>
<evidence type="ECO:0000256" key="6">
    <source>
        <dbReference type="ARBA" id="ARBA00023211"/>
    </source>
</evidence>
<dbReference type="Gene3D" id="3.90.110.10">
    <property type="entry name" value="Lactate dehydrogenase/glycoside hydrolase, family 4, C-terminal"/>
    <property type="match status" value="1"/>
</dbReference>
<name>C0CSV2_9FIRM</name>
<evidence type="ECO:0000313" key="13">
    <source>
        <dbReference type="EMBL" id="EEG57828.1"/>
    </source>
</evidence>
<dbReference type="Pfam" id="PF02056">
    <property type="entry name" value="Glyco_hydro_4"/>
    <property type="match status" value="1"/>
</dbReference>
<evidence type="ECO:0000256" key="11">
    <source>
        <dbReference type="RuleBase" id="RU361152"/>
    </source>
</evidence>
<comment type="subunit">
    <text evidence="2">Homotetramer.</text>
</comment>
<keyword evidence="14" id="KW-1185">Reference proteome</keyword>
<comment type="cofactor">
    <cofactor evidence="11">
        <name>NAD(+)</name>
        <dbReference type="ChEBI" id="CHEBI:57540"/>
    </cofactor>
    <text evidence="11">Binds 1 NAD(+) per subunit.</text>
</comment>
<evidence type="ECO:0000259" key="12">
    <source>
        <dbReference type="Pfam" id="PF11975"/>
    </source>
</evidence>
<evidence type="ECO:0000256" key="10">
    <source>
        <dbReference type="PIRSR" id="PIRSR601088-4"/>
    </source>
</evidence>
<dbReference type="EMBL" id="ACCJ01000005">
    <property type="protein sequence ID" value="EEG57828.1"/>
    <property type="molecule type" value="Genomic_DNA"/>
</dbReference>
<evidence type="ECO:0000256" key="2">
    <source>
        <dbReference type="ARBA" id="ARBA00011881"/>
    </source>
</evidence>
<dbReference type="GO" id="GO:0004553">
    <property type="term" value="F:hydrolase activity, hydrolyzing O-glycosyl compounds"/>
    <property type="evidence" value="ECO:0007669"/>
    <property type="project" value="InterPro"/>
</dbReference>
<proteinExistence type="inferred from homology"/>
<keyword evidence="6 9" id="KW-0464">Manganese</keyword>
<keyword evidence="5 11" id="KW-0520">NAD</keyword>
<evidence type="ECO:0000256" key="5">
    <source>
        <dbReference type="ARBA" id="ARBA00023027"/>
    </source>
</evidence>
<keyword evidence="3 9" id="KW-0479">Metal-binding</keyword>
<dbReference type="PANTHER" id="PTHR32092">
    <property type="entry name" value="6-PHOSPHO-BETA-GLUCOSIDASE-RELATED"/>
    <property type="match status" value="1"/>
</dbReference>
<feature type="binding site" evidence="9">
    <location>
        <position position="201"/>
    </location>
    <ligand>
        <name>Mn(2+)</name>
        <dbReference type="ChEBI" id="CHEBI:29035"/>
    </ligand>
</feature>
<keyword evidence="9" id="KW-0408">Iron</keyword>
<keyword evidence="4 11" id="KW-0378">Hydrolase</keyword>
<accession>C0CSV2</accession>
<gene>
    <name evidence="13" type="ORF">CLOSTASPAR_00046</name>
</gene>
<keyword evidence="9" id="KW-0533">Nickel</keyword>
<dbReference type="InterPro" id="IPR015955">
    <property type="entry name" value="Lactate_DH/Glyco_Ohase_4_C"/>
</dbReference>
<dbReference type="GO" id="GO:0005975">
    <property type="term" value="P:carbohydrate metabolic process"/>
    <property type="evidence" value="ECO:0007669"/>
    <property type="project" value="InterPro"/>
</dbReference>
<feature type="binding site" evidence="8">
    <location>
        <position position="152"/>
    </location>
    <ligand>
        <name>substrate</name>
    </ligand>
</feature>
<dbReference type="PROSITE" id="PS01324">
    <property type="entry name" value="GLYCOSYL_HYDROL_F4"/>
    <property type="match status" value="1"/>
</dbReference>
<dbReference type="PRINTS" id="PR00732">
    <property type="entry name" value="GLHYDRLASE4"/>
</dbReference>